<comment type="caution">
    <text evidence="7">The sequence shown here is derived from an EMBL/GenBank/DDBJ whole genome shotgun (WGS) entry which is preliminary data.</text>
</comment>
<evidence type="ECO:0000313" key="7">
    <source>
        <dbReference type="EMBL" id="RTQ33916.1"/>
    </source>
</evidence>
<feature type="transmembrane region" description="Helical" evidence="5">
    <location>
        <begin position="161"/>
        <end position="184"/>
    </location>
</feature>
<keyword evidence="4 5" id="KW-0472">Membrane</keyword>
<keyword evidence="3 5" id="KW-1133">Transmembrane helix</keyword>
<feature type="domain" description="Yip1" evidence="6">
    <location>
        <begin position="10"/>
        <end position="178"/>
    </location>
</feature>
<feature type="transmembrane region" description="Helical" evidence="5">
    <location>
        <begin position="75"/>
        <end position="96"/>
    </location>
</feature>
<organism evidence="7 8">
    <name type="scientific">Variovorax gossypii</name>
    <dbReference type="NCBI Taxonomy" id="1679495"/>
    <lineage>
        <taxon>Bacteria</taxon>
        <taxon>Pseudomonadati</taxon>
        <taxon>Pseudomonadota</taxon>
        <taxon>Betaproteobacteria</taxon>
        <taxon>Burkholderiales</taxon>
        <taxon>Comamonadaceae</taxon>
        <taxon>Variovorax</taxon>
    </lineage>
</organism>
<evidence type="ECO:0000313" key="8">
    <source>
        <dbReference type="Proteomes" id="UP000267418"/>
    </source>
</evidence>
<name>A0A3S0J801_9BURK</name>
<keyword evidence="8" id="KW-1185">Reference proteome</keyword>
<feature type="transmembrane region" description="Helical" evidence="5">
    <location>
        <begin position="134"/>
        <end position="154"/>
    </location>
</feature>
<protein>
    <submittedName>
        <fullName evidence="7">DUF1282 domain-containing protein</fullName>
    </submittedName>
</protein>
<sequence length="214" mass="21998">MNLVERVQAILLKPKATWPEIDSEPADAASLYKNYVMILALIPAVASFIGLSLIGIGAFGVSFRVPLASGLANMIVGYVLSLVMVFVLALIIDAMAPTFEGTKSQIGALKLSAYASTAAFVGGVFSLLPSLSVLGALAALYGVYLLYTGLPVLMKCPPDKAVAYTAVVVVCAIVGGVVIAWVLALLTPSPMRLGAVSAAEAVVAVVQQGASVKT</sequence>
<evidence type="ECO:0000256" key="3">
    <source>
        <dbReference type="ARBA" id="ARBA00022989"/>
    </source>
</evidence>
<keyword evidence="2 5" id="KW-0812">Transmembrane</keyword>
<accession>A0A3S0J801</accession>
<dbReference type="RefSeq" id="WP_126471435.1">
    <property type="nucleotide sequence ID" value="NZ_RXOE01000003.1"/>
</dbReference>
<proteinExistence type="predicted"/>
<gene>
    <name evidence="7" type="ORF">EJP69_16250</name>
</gene>
<evidence type="ECO:0000256" key="4">
    <source>
        <dbReference type="ARBA" id="ARBA00023136"/>
    </source>
</evidence>
<evidence type="ECO:0000256" key="1">
    <source>
        <dbReference type="ARBA" id="ARBA00004141"/>
    </source>
</evidence>
<dbReference type="InterPro" id="IPR006977">
    <property type="entry name" value="Yip1_dom"/>
</dbReference>
<dbReference type="EMBL" id="RXOE01000003">
    <property type="protein sequence ID" value="RTQ33916.1"/>
    <property type="molecule type" value="Genomic_DNA"/>
</dbReference>
<comment type="subcellular location">
    <subcellularLocation>
        <location evidence="1">Membrane</location>
        <topology evidence="1">Multi-pass membrane protein</topology>
    </subcellularLocation>
</comment>
<evidence type="ECO:0000259" key="6">
    <source>
        <dbReference type="Pfam" id="PF04893"/>
    </source>
</evidence>
<reference evidence="7 8" key="1">
    <citation type="submission" date="2018-12" db="EMBL/GenBank/DDBJ databases">
        <title>The genome of Variovorax gossypii DSM 100435.</title>
        <authorList>
            <person name="Gao J."/>
            <person name="Sun J."/>
        </authorList>
    </citation>
    <scope>NUCLEOTIDE SEQUENCE [LARGE SCALE GENOMIC DNA]</scope>
    <source>
        <strain evidence="7 8">DSM 100435</strain>
    </source>
</reference>
<dbReference type="AlphaFoldDB" id="A0A3S0J801"/>
<dbReference type="Proteomes" id="UP000267418">
    <property type="component" value="Unassembled WGS sequence"/>
</dbReference>
<feature type="transmembrane region" description="Helical" evidence="5">
    <location>
        <begin position="108"/>
        <end position="128"/>
    </location>
</feature>
<evidence type="ECO:0000256" key="5">
    <source>
        <dbReference type="SAM" id="Phobius"/>
    </source>
</evidence>
<feature type="transmembrane region" description="Helical" evidence="5">
    <location>
        <begin position="35"/>
        <end position="63"/>
    </location>
</feature>
<evidence type="ECO:0000256" key="2">
    <source>
        <dbReference type="ARBA" id="ARBA00022692"/>
    </source>
</evidence>
<dbReference type="OrthoDB" id="9808452at2"/>
<dbReference type="Pfam" id="PF04893">
    <property type="entry name" value="Yip1"/>
    <property type="match status" value="1"/>
</dbReference>
<dbReference type="GO" id="GO:0016020">
    <property type="term" value="C:membrane"/>
    <property type="evidence" value="ECO:0007669"/>
    <property type="project" value="UniProtKB-SubCell"/>
</dbReference>